<dbReference type="EMBL" id="VSWC01000016">
    <property type="protein sequence ID" value="KAA1112076.1"/>
    <property type="molecule type" value="Genomic_DNA"/>
</dbReference>
<keyword evidence="1" id="KW-0732">Signal</keyword>
<dbReference type="EMBL" id="VDEP01000346">
    <property type="protein sequence ID" value="KAA1098761.1"/>
    <property type="molecule type" value="Genomic_DNA"/>
</dbReference>
<organism evidence="2 5">
    <name type="scientific">Puccinia graminis f. sp. tritici</name>
    <dbReference type="NCBI Taxonomy" id="56615"/>
    <lineage>
        <taxon>Eukaryota</taxon>
        <taxon>Fungi</taxon>
        <taxon>Dikarya</taxon>
        <taxon>Basidiomycota</taxon>
        <taxon>Pucciniomycotina</taxon>
        <taxon>Pucciniomycetes</taxon>
        <taxon>Pucciniales</taxon>
        <taxon>Pucciniaceae</taxon>
        <taxon>Puccinia</taxon>
    </lineage>
</organism>
<protein>
    <submittedName>
        <fullName evidence="2">Uncharacterized protein</fullName>
    </submittedName>
</protein>
<evidence type="ECO:0000313" key="5">
    <source>
        <dbReference type="Proteomes" id="UP000325313"/>
    </source>
</evidence>
<reference evidence="4 5" key="1">
    <citation type="submission" date="2019-05" db="EMBL/GenBank/DDBJ databases">
        <title>Emergence of the Ug99 lineage of the wheat stem rust pathogen through somatic hybridization.</title>
        <authorList>
            <person name="Li F."/>
            <person name="Upadhyaya N.M."/>
            <person name="Sperschneider J."/>
            <person name="Matny O."/>
            <person name="Nguyen-Phuc H."/>
            <person name="Mago R."/>
            <person name="Raley C."/>
            <person name="Miller M.E."/>
            <person name="Silverstein K.A.T."/>
            <person name="Henningsen E."/>
            <person name="Hirsch C.D."/>
            <person name="Visser B."/>
            <person name="Pretorius Z.A."/>
            <person name="Steffenson B.J."/>
            <person name="Schwessinger B."/>
            <person name="Dodds P.N."/>
            <person name="Figueroa M."/>
        </authorList>
    </citation>
    <scope>NUCLEOTIDE SEQUENCE [LARGE SCALE GENOMIC DNA]</scope>
    <source>
        <strain evidence="3">21-0</strain>
        <strain evidence="2 5">Ug99</strain>
    </source>
</reference>
<comment type="caution">
    <text evidence="2">The sequence shown here is derived from an EMBL/GenBank/DDBJ whole genome shotgun (WGS) entry which is preliminary data.</text>
</comment>
<gene>
    <name evidence="3" type="ORF">PGT21_022022</name>
    <name evidence="2" type="ORF">PGTUg99_011926</name>
</gene>
<accession>A0A5B0PBS3</accession>
<evidence type="ECO:0000256" key="1">
    <source>
        <dbReference type="SAM" id="SignalP"/>
    </source>
</evidence>
<feature type="chain" id="PRO_5033474102" evidence="1">
    <location>
        <begin position="20"/>
        <end position="143"/>
    </location>
</feature>
<keyword evidence="4" id="KW-1185">Reference proteome</keyword>
<feature type="signal peptide" evidence="1">
    <location>
        <begin position="1"/>
        <end position="19"/>
    </location>
</feature>
<name>A0A5B0PBS3_PUCGR</name>
<dbReference type="Proteomes" id="UP000324748">
    <property type="component" value="Unassembled WGS sequence"/>
</dbReference>
<evidence type="ECO:0000313" key="3">
    <source>
        <dbReference type="EMBL" id="KAA1112076.1"/>
    </source>
</evidence>
<dbReference type="AlphaFoldDB" id="A0A5B0PBS3"/>
<evidence type="ECO:0000313" key="2">
    <source>
        <dbReference type="EMBL" id="KAA1098761.1"/>
    </source>
</evidence>
<dbReference type="Proteomes" id="UP000325313">
    <property type="component" value="Unassembled WGS sequence"/>
</dbReference>
<evidence type="ECO:0000313" key="4">
    <source>
        <dbReference type="Proteomes" id="UP000324748"/>
    </source>
</evidence>
<proteinExistence type="predicted"/>
<sequence length="143" mass="16354">MRWTFLAAAISILISRTWGLSVIVSHGGTNFYVFDRNFAKDDKANLSELIKIEKVIPGYYYNQLLLKNISNDNIQIINAYFQTCNLTPNNRVFVPWHGMASKIIATTNSQVTLDEDLHRTLVDKAYVINRSKDTTLKTEVEKP</sequence>